<dbReference type="FunFam" id="2.30.30.770:FF:000001">
    <property type="entry name" value="60S ribosomal protein L27"/>
    <property type="match status" value="1"/>
</dbReference>
<dbReference type="InterPro" id="IPR001141">
    <property type="entry name" value="Ribosomal_eL27"/>
</dbReference>
<feature type="domain" description="KOW" evidence="5">
    <location>
        <begin position="4"/>
        <end position="31"/>
    </location>
</feature>
<dbReference type="Gene3D" id="2.30.30.770">
    <property type="match status" value="1"/>
</dbReference>
<evidence type="ECO:0000259" key="5">
    <source>
        <dbReference type="SMART" id="SM00739"/>
    </source>
</evidence>
<dbReference type="CDD" id="cd06090">
    <property type="entry name" value="KOW_RPL27"/>
    <property type="match status" value="1"/>
</dbReference>
<gene>
    <name evidence="6" type="ORF">LOD99_11510</name>
</gene>
<keyword evidence="2 4" id="KW-0689">Ribosomal protein</keyword>
<dbReference type="InterPro" id="IPR041991">
    <property type="entry name" value="Ribosomal_eL27_KOW"/>
</dbReference>
<evidence type="ECO:0000313" key="6">
    <source>
        <dbReference type="EMBL" id="KAI6649141.1"/>
    </source>
</evidence>
<protein>
    <recommendedName>
        <fullName evidence="4">60S ribosomal protein L27</fullName>
    </recommendedName>
</protein>
<dbReference type="GO" id="GO:0006412">
    <property type="term" value="P:translation"/>
    <property type="evidence" value="ECO:0007669"/>
    <property type="project" value="InterPro"/>
</dbReference>
<evidence type="ECO:0000256" key="3">
    <source>
        <dbReference type="ARBA" id="ARBA00023274"/>
    </source>
</evidence>
<evidence type="ECO:0000256" key="1">
    <source>
        <dbReference type="ARBA" id="ARBA00009124"/>
    </source>
</evidence>
<name>A0AAV7JJN8_9METZ</name>
<proteinExistence type="inferred from homology"/>
<dbReference type="InterPro" id="IPR008991">
    <property type="entry name" value="Translation_prot_SH3-like_sf"/>
</dbReference>
<organism evidence="6 7">
    <name type="scientific">Oopsacas minuta</name>
    <dbReference type="NCBI Taxonomy" id="111878"/>
    <lineage>
        <taxon>Eukaryota</taxon>
        <taxon>Metazoa</taxon>
        <taxon>Porifera</taxon>
        <taxon>Hexactinellida</taxon>
        <taxon>Hexasterophora</taxon>
        <taxon>Lyssacinosida</taxon>
        <taxon>Leucopsacidae</taxon>
        <taxon>Oopsacas</taxon>
    </lineage>
</organism>
<keyword evidence="3 4" id="KW-0687">Ribonucleoprotein</keyword>
<dbReference type="SMART" id="SM00739">
    <property type="entry name" value="KOW"/>
    <property type="match status" value="1"/>
</dbReference>
<reference evidence="6 7" key="1">
    <citation type="journal article" date="2023" name="BMC Biol.">
        <title>The compact genome of the sponge Oopsacas minuta (Hexactinellida) is lacking key metazoan core genes.</title>
        <authorList>
            <person name="Santini S."/>
            <person name="Schenkelaars Q."/>
            <person name="Jourda C."/>
            <person name="Duchesne M."/>
            <person name="Belahbib H."/>
            <person name="Rocher C."/>
            <person name="Selva M."/>
            <person name="Riesgo A."/>
            <person name="Vervoort M."/>
            <person name="Leys S.P."/>
            <person name="Kodjabachian L."/>
            <person name="Le Bivic A."/>
            <person name="Borchiellini C."/>
            <person name="Claverie J.M."/>
            <person name="Renard E."/>
        </authorList>
    </citation>
    <scope>NUCLEOTIDE SEQUENCE [LARGE SCALE GENOMIC DNA]</scope>
    <source>
        <strain evidence="6">SPO-2</strain>
    </source>
</reference>
<evidence type="ECO:0000256" key="2">
    <source>
        <dbReference type="ARBA" id="ARBA00022980"/>
    </source>
</evidence>
<comment type="caution">
    <text evidence="6">The sequence shown here is derived from an EMBL/GenBank/DDBJ whole genome shotgun (WGS) entry which is preliminary data.</text>
</comment>
<dbReference type="GO" id="GO:0003735">
    <property type="term" value="F:structural constituent of ribosome"/>
    <property type="evidence" value="ECO:0007669"/>
    <property type="project" value="InterPro"/>
</dbReference>
<dbReference type="EMBL" id="JAKMXF010000321">
    <property type="protein sequence ID" value="KAI6649141.1"/>
    <property type="molecule type" value="Genomic_DNA"/>
</dbReference>
<dbReference type="Pfam" id="PF00467">
    <property type="entry name" value="KOW"/>
    <property type="match status" value="1"/>
</dbReference>
<dbReference type="AlphaFoldDB" id="A0AAV7JJN8"/>
<evidence type="ECO:0000256" key="4">
    <source>
        <dbReference type="RuleBase" id="RU000575"/>
    </source>
</evidence>
<dbReference type="Pfam" id="PF01777">
    <property type="entry name" value="Ribosomal_L27e"/>
    <property type="match status" value="1"/>
</dbReference>
<dbReference type="InterPro" id="IPR038655">
    <property type="entry name" value="Ribosomal_eL27_sf"/>
</dbReference>
<dbReference type="PROSITE" id="PS01107">
    <property type="entry name" value="RIBOSOMAL_L27E"/>
    <property type="match status" value="1"/>
</dbReference>
<dbReference type="GO" id="GO:1990904">
    <property type="term" value="C:ribonucleoprotein complex"/>
    <property type="evidence" value="ECO:0007669"/>
    <property type="project" value="UniProtKB-KW"/>
</dbReference>
<sequence>MGKIMKPNKVVVVLAGRHAGKKGVVVKTFEGGQDKGKAFSHALVAGIERYPRKVTRRMSKKKVSRRCRIKPFVRLLNYNHLMPTRYSVELKLDTSKVNKDCFREKKLRRKAREIVKNVFEQRYKTGKNKWFFQKLRF</sequence>
<dbReference type="SUPFAM" id="SSF50104">
    <property type="entry name" value="Translation proteins SH3-like domain"/>
    <property type="match status" value="1"/>
</dbReference>
<dbReference type="InterPro" id="IPR018262">
    <property type="entry name" value="Ribosomal_eL27_CS"/>
</dbReference>
<comment type="similarity">
    <text evidence="1 4">Belongs to the eukaryotic ribosomal protein eL27 family.</text>
</comment>
<evidence type="ECO:0000313" key="7">
    <source>
        <dbReference type="Proteomes" id="UP001165289"/>
    </source>
</evidence>
<dbReference type="PANTHER" id="PTHR10497">
    <property type="entry name" value="60S RIBOSOMAL PROTEIN L27"/>
    <property type="match status" value="1"/>
</dbReference>
<dbReference type="GO" id="GO:0005840">
    <property type="term" value="C:ribosome"/>
    <property type="evidence" value="ECO:0007669"/>
    <property type="project" value="UniProtKB-KW"/>
</dbReference>
<dbReference type="Proteomes" id="UP001165289">
    <property type="component" value="Unassembled WGS sequence"/>
</dbReference>
<dbReference type="InterPro" id="IPR005824">
    <property type="entry name" value="KOW"/>
</dbReference>
<accession>A0AAV7JJN8</accession>
<keyword evidence="7" id="KW-1185">Reference proteome</keyword>